<comment type="subunit">
    <text evidence="12">F-type ATPases have 2 components, F(1) - the catalytic core - and F(0) - the membrane proton channel. F(1) has five subunits: alpha(3), beta(3), gamma(1), delta(1), epsilon(1). F(0) has three main subunits: a(1), b(2) and c(10-14). The alpha and beta chains form an alternating ring which encloses part of the gamma chain. F(1) is attached to F(0) by a central stalk formed by the gamma and epsilon chains, while a peripheral stalk is formed by the delta and b chains.</text>
</comment>
<reference evidence="15 16" key="1">
    <citation type="journal article" date="2015" name="Nature">
        <title>rRNA introns, odd ribosomes, and small enigmatic genomes across a large radiation of phyla.</title>
        <authorList>
            <person name="Brown C.T."/>
            <person name="Hug L.A."/>
            <person name="Thomas B.C."/>
            <person name="Sharon I."/>
            <person name="Castelle C.J."/>
            <person name="Singh A."/>
            <person name="Wilkins M.J."/>
            <person name="Williams K.H."/>
            <person name="Banfield J.F."/>
        </authorList>
    </citation>
    <scope>NUCLEOTIDE SEQUENCE [LARGE SCALE GENOMIC DNA]</scope>
</reference>
<proteinExistence type="inferred from homology"/>
<evidence type="ECO:0000256" key="9">
    <source>
        <dbReference type="ARBA" id="ARBA00023310"/>
    </source>
</evidence>
<evidence type="ECO:0000256" key="8">
    <source>
        <dbReference type="ARBA" id="ARBA00023136"/>
    </source>
</evidence>
<evidence type="ECO:0000256" key="11">
    <source>
        <dbReference type="ARBA" id="ARBA00037847"/>
    </source>
</evidence>
<keyword evidence="14" id="KW-0175">Coiled coil</keyword>
<comment type="function">
    <text evidence="10 12">F(1)F(0) ATP synthase produces ATP from ADP in the presence of a proton or sodium gradient. F-type ATPases consist of two structural domains, F(1) containing the extramembraneous catalytic core and F(0) containing the membrane proton channel, linked together by a central stalk and a peripheral stalk. During catalysis, ATP synthesis in the catalytic domain of F(1) is coupled via a rotary mechanism of the central stalk subunits to proton translocation.</text>
</comment>
<evidence type="ECO:0000256" key="14">
    <source>
        <dbReference type="SAM" id="Coils"/>
    </source>
</evidence>
<evidence type="ECO:0000256" key="2">
    <source>
        <dbReference type="ARBA" id="ARBA00022448"/>
    </source>
</evidence>
<dbReference type="Gene3D" id="6.10.250.1580">
    <property type="match status" value="1"/>
</dbReference>
<dbReference type="PANTHER" id="PTHR33445:SF2">
    <property type="entry name" value="ATP SYNTHASE SUBUNIT B', CHLOROPLASTIC"/>
    <property type="match status" value="1"/>
</dbReference>
<keyword evidence="5 12" id="KW-0375">Hydrogen ion transport</keyword>
<keyword evidence="7 12" id="KW-0406">Ion transport</keyword>
<dbReference type="PANTHER" id="PTHR33445">
    <property type="entry name" value="ATP SYNTHASE SUBUNIT B', CHLOROPLASTIC"/>
    <property type="match status" value="1"/>
</dbReference>
<protein>
    <recommendedName>
        <fullName evidence="12">ATP synthase subunit b</fullName>
    </recommendedName>
    <alternativeName>
        <fullName evidence="12">ATP synthase F(0) sector subunit b</fullName>
    </alternativeName>
    <alternativeName>
        <fullName evidence="12">ATPase subunit I</fullName>
    </alternativeName>
    <alternativeName>
        <fullName evidence="12">F-type ATPase subunit b</fullName>
        <shortName evidence="12">F-ATPase subunit b</shortName>
    </alternativeName>
</protein>
<dbReference type="InterPro" id="IPR002146">
    <property type="entry name" value="ATP_synth_b/b'su_bac/chlpt"/>
</dbReference>
<keyword evidence="12" id="KW-1003">Cell membrane</keyword>
<keyword evidence="9 12" id="KW-0066">ATP synthesis</keyword>
<dbReference type="GO" id="GO:0012505">
    <property type="term" value="C:endomembrane system"/>
    <property type="evidence" value="ECO:0007669"/>
    <property type="project" value="UniProtKB-SubCell"/>
</dbReference>
<dbReference type="GO" id="GO:0005886">
    <property type="term" value="C:plasma membrane"/>
    <property type="evidence" value="ECO:0007669"/>
    <property type="project" value="UniProtKB-SubCell"/>
</dbReference>
<evidence type="ECO:0000256" key="12">
    <source>
        <dbReference type="HAMAP-Rule" id="MF_01398"/>
    </source>
</evidence>
<keyword evidence="15" id="KW-0378">Hydrolase</keyword>
<dbReference type="AlphaFoldDB" id="A0A0G1FU27"/>
<accession>A0A0G1FU27</accession>
<dbReference type="GO" id="GO:0045259">
    <property type="term" value="C:proton-transporting ATP synthase complex"/>
    <property type="evidence" value="ECO:0007669"/>
    <property type="project" value="UniProtKB-KW"/>
</dbReference>
<gene>
    <name evidence="12" type="primary">atpF</name>
    <name evidence="15" type="ORF">UV73_C0001G0032</name>
</gene>
<name>A0A0G1FU27_9BACT</name>
<dbReference type="HAMAP" id="MF_01398">
    <property type="entry name" value="ATP_synth_b_bprime"/>
    <property type="match status" value="1"/>
</dbReference>
<comment type="function">
    <text evidence="12">Component of the F(0) channel, it forms part of the peripheral stalk, linking F(1) to F(0).</text>
</comment>
<comment type="similarity">
    <text evidence="1 12 13">Belongs to the ATPase B chain family.</text>
</comment>
<dbReference type="CDD" id="cd06503">
    <property type="entry name" value="ATP-synt_Fo_b"/>
    <property type="match status" value="1"/>
</dbReference>
<comment type="subcellular location">
    <subcellularLocation>
        <location evidence="12">Cell membrane</location>
        <topology evidence="12">Single-pass membrane protein</topology>
    </subcellularLocation>
    <subcellularLocation>
        <location evidence="11">Endomembrane system</location>
        <topology evidence="11">Single-pass membrane protein</topology>
    </subcellularLocation>
</comment>
<evidence type="ECO:0000256" key="4">
    <source>
        <dbReference type="ARBA" id="ARBA00022692"/>
    </source>
</evidence>
<keyword evidence="2 12" id="KW-0813">Transport</keyword>
<evidence type="ECO:0000313" key="16">
    <source>
        <dbReference type="Proteomes" id="UP000034894"/>
    </source>
</evidence>
<evidence type="ECO:0000313" key="15">
    <source>
        <dbReference type="EMBL" id="KKS98511.1"/>
    </source>
</evidence>
<dbReference type="NCBIfam" id="TIGR01144">
    <property type="entry name" value="ATP_synt_b"/>
    <property type="match status" value="1"/>
</dbReference>
<keyword evidence="4 12" id="KW-0812">Transmembrane</keyword>
<evidence type="ECO:0000256" key="6">
    <source>
        <dbReference type="ARBA" id="ARBA00022989"/>
    </source>
</evidence>
<feature type="transmembrane region" description="Helical" evidence="12">
    <location>
        <begin position="6"/>
        <end position="25"/>
    </location>
</feature>
<feature type="coiled-coil region" evidence="14">
    <location>
        <begin position="73"/>
        <end position="137"/>
    </location>
</feature>
<dbReference type="InterPro" id="IPR050059">
    <property type="entry name" value="ATP_synthase_B_chain"/>
</dbReference>
<evidence type="ECO:0000256" key="1">
    <source>
        <dbReference type="ARBA" id="ARBA00005513"/>
    </source>
</evidence>
<comment type="caution">
    <text evidence="15">The sequence shown here is derived from an EMBL/GenBank/DDBJ whole genome shotgun (WGS) entry which is preliminary data.</text>
</comment>
<keyword evidence="8 12" id="KW-0472">Membrane</keyword>
<evidence type="ECO:0000256" key="5">
    <source>
        <dbReference type="ARBA" id="ARBA00022781"/>
    </source>
</evidence>
<dbReference type="STRING" id="1618443.UV73_C0001G0032"/>
<keyword evidence="3 12" id="KW-0138">CF(0)</keyword>
<dbReference type="Pfam" id="PF00430">
    <property type="entry name" value="ATP-synt_B"/>
    <property type="match status" value="1"/>
</dbReference>
<keyword evidence="6 12" id="KW-1133">Transmembrane helix</keyword>
<dbReference type="InterPro" id="IPR005864">
    <property type="entry name" value="ATP_synth_F0_bsu_bac"/>
</dbReference>
<sequence length="166" mass="18980">MESLGIQPIPFLLQALNFLILLLVLKKFLYKPILQMLAERKKKIEEGVEFSEKTKAEFEKSEKKREEIVSKARADARKILEETKKAAKKQEAEIVDEANVQAQEINARARRDSEALKEELEKELKVKAVEIAEKIVEKVIKESLSESAHKALIDRKLKDVSGKLKA</sequence>
<evidence type="ECO:0000256" key="3">
    <source>
        <dbReference type="ARBA" id="ARBA00022547"/>
    </source>
</evidence>
<dbReference type="Proteomes" id="UP000034894">
    <property type="component" value="Unassembled WGS sequence"/>
</dbReference>
<dbReference type="GO" id="GO:0046961">
    <property type="term" value="F:proton-transporting ATPase activity, rotational mechanism"/>
    <property type="evidence" value="ECO:0007669"/>
    <property type="project" value="TreeGrafter"/>
</dbReference>
<organism evidence="15 16">
    <name type="scientific">Candidatus Gottesmanbacteria bacterium GW2011_GWA2_43_14</name>
    <dbReference type="NCBI Taxonomy" id="1618443"/>
    <lineage>
        <taxon>Bacteria</taxon>
        <taxon>Candidatus Gottesmaniibacteriota</taxon>
    </lineage>
</organism>
<dbReference type="EMBL" id="LCFP01000001">
    <property type="protein sequence ID" value="KKS98511.1"/>
    <property type="molecule type" value="Genomic_DNA"/>
</dbReference>
<dbReference type="GO" id="GO:0046933">
    <property type="term" value="F:proton-transporting ATP synthase activity, rotational mechanism"/>
    <property type="evidence" value="ECO:0007669"/>
    <property type="project" value="UniProtKB-UniRule"/>
</dbReference>
<dbReference type="GO" id="GO:0016787">
    <property type="term" value="F:hydrolase activity"/>
    <property type="evidence" value="ECO:0007669"/>
    <property type="project" value="UniProtKB-KW"/>
</dbReference>
<evidence type="ECO:0000256" key="7">
    <source>
        <dbReference type="ARBA" id="ARBA00023065"/>
    </source>
</evidence>
<evidence type="ECO:0000256" key="13">
    <source>
        <dbReference type="RuleBase" id="RU003848"/>
    </source>
</evidence>
<evidence type="ECO:0000256" key="10">
    <source>
        <dbReference type="ARBA" id="ARBA00025198"/>
    </source>
</evidence>